<sequence length="416" mass="48406">MIKRDKKLDYPITKEGYSPVNGSYNEQFDVGYYYEAKAMKVKCRAFRCKHEGSEALRQEEKVEKIAPKALNSMIKKPRKLKKIKKINQVQRENYISASKPEKGCSKHGEGRSEEYANDDKIVTKLKKINHTNYGEGRIGKTDEFKTYLCSSQGTASRNNNRAIQDDYMDNNKTMKMLKEDRNNRPQKGNQFEKLLTKKKEHKAFRHYRKLAEIDKIRMDKLSQKKIVMKEVMTKRSLYENDEILLVERKFLDNDINLEKEPNKNKIEMKKVQKNAKDDYGQHNVELQANNRHADMDHANVIDSLKRKHKAELKENDEKEPTEEIFDIGDKKSNDLPESAIEVIRNTNCAEKSKGVTSEVSECMEVNESVANETVDQLFDPGGSTFLKTKETKLESKINSYLNTITDNIYAWTHKIK</sequence>
<protein>
    <submittedName>
        <fullName evidence="1">3392_t:CDS:1</fullName>
    </submittedName>
</protein>
<keyword evidence="2" id="KW-1185">Reference proteome</keyword>
<accession>A0ABN7V185</accession>
<name>A0ABN7V185_GIGMA</name>
<comment type="caution">
    <text evidence="1">The sequence shown here is derived from an EMBL/GenBank/DDBJ whole genome shotgun (WGS) entry which is preliminary data.</text>
</comment>
<organism evidence="1 2">
    <name type="scientific">Gigaspora margarita</name>
    <dbReference type="NCBI Taxonomy" id="4874"/>
    <lineage>
        <taxon>Eukaryota</taxon>
        <taxon>Fungi</taxon>
        <taxon>Fungi incertae sedis</taxon>
        <taxon>Mucoromycota</taxon>
        <taxon>Glomeromycotina</taxon>
        <taxon>Glomeromycetes</taxon>
        <taxon>Diversisporales</taxon>
        <taxon>Gigasporaceae</taxon>
        <taxon>Gigaspora</taxon>
    </lineage>
</organism>
<gene>
    <name evidence="1" type="ORF">GMARGA_LOCUS13053</name>
</gene>
<reference evidence="1 2" key="1">
    <citation type="submission" date="2021-06" db="EMBL/GenBank/DDBJ databases">
        <authorList>
            <person name="Kallberg Y."/>
            <person name="Tangrot J."/>
            <person name="Rosling A."/>
        </authorList>
    </citation>
    <scope>NUCLEOTIDE SEQUENCE [LARGE SCALE GENOMIC DNA]</scope>
    <source>
        <strain evidence="1 2">120-4 pot B 10/14</strain>
    </source>
</reference>
<dbReference type="Proteomes" id="UP000789901">
    <property type="component" value="Unassembled WGS sequence"/>
</dbReference>
<proteinExistence type="predicted"/>
<evidence type="ECO:0000313" key="2">
    <source>
        <dbReference type="Proteomes" id="UP000789901"/>
    </source>
</evidence>
<evidence type="ECO:0000313" key="1">
    <source>
        <dbReference type="EMBL" id="CAG8715213.1"/>
    </source>
</evidence>
<dbReference type="EMBL" id="CAJVQB010008179">
    <property type="protein sequence ID" value="CAG8715213.1"/>
    <property type="molecule type" value="Genomic_DNA"/>
</dbReference>